<proteinExistence type="predicted"/>
<dbReference type="Proteomes" id="UP001283361">
    <property type="component" value="Unassembled WGS sequence"/>
</dbReference>
<protein>
    <submittedName>
        <fullName evidence="1">Uncharacterized protein</fullName>
    </submittedName>
</protein>
<organism evidence="1 2">
    <name type="scientific">Elysia crispata</name>
    <name type="common">lettuce slug</name>
    <dbReference type="NCBI Taxonomy" id="231223"/>
    <lineage>
        <taxon>Eukaryota</taxon>
        <taxon>Metazoa</taxon>
        <taxon>Spiralia</taxon>
        <taxon>Lophotrochozoa</taxon>
        <taxon>Mollusca</taxon>
        <taxon>Gastropoda</taxon>
        <taxon>Heterobranchia</taxon>
        <taxon>Euthyneura</taxon>
        <taxon>Panpulmonata</taxon>
        <taxon>Sacoglossa</taxon>
        <taxon>Placobranchoidea</taxon>
        <taxon>Plakobranchidae</taxon>
        <taxon>Elysia</taxon>
    </lineage>
</organism>
<sequence>MRLIPSLPAAQPSSAGRLLGQVFAHTTGLACFTGPLALLQSDCSLAQWLPRCVRDHHTTTGPDGSVHSTAWTRSAADIDCSPLACPSLAAPAQPYRLG</sequence>
<gene>
    <name evidence="1" type="ORF">RRG08_019577</name>
</gene>
<evidence type="ECO:0000313" key="1">
    <source>
        <dbReference type="EMBL" id="KAK3754593.1"/>
    </source>
</evidence>
<dbReference type="EMBL" id="JAWDGP010005660">
    <property type="protein sequence ID" value="KAK3754593.1"/>
    <property type="molecule type" value="Genomic_DNA"/>
</dbReference>
<comment type="caution">
    <text evidence="1">The sequence shown here is derived from an EMBL/GenBank/DDBJ whole genome shotgun (WGS) entry which is preliminary data.</text>
</comment>
<dbReference type="AlphaFoldDB" id="A0AAE0YQY6"/>
<reference evidence="1" key="1">
    <citation type="journal article" date="2023" name="G3 (Bethesda)">
        <title>A reference genome for the long-term kleptoplast-retaining sea slug Elysia crispata morphotype clarki.</title>
        <authorList>
            <person name="Eastman K.E."/>
            <person name="Pendleton A.L."/>
            <person name="Shaikh M.A."/>
            <person name="Suttiyut T."/>
            <person name="Ogas R."/>
            <person name="Tomko P."/>
            <person name="Gavelis G."/>
            <person name="Widhalm J.R."/>
            <person name="Wisecaver J.H."/>
        </authorList>
    </citation>
    <scope>NUCLEOTIDE SEQUENCE</scope>
    <source>
        <strain evidence="1">ECLA1</strain>
    </source>
</reference>
<name>A0AAE0YQY6_9GAST</name>
<evidence type="ECO:0000313" key="2">
    <source>
        <dbReference type="Proteomes" id="UP001283361"/>
    </source>
</evidence>
<keyword evidence="2" id="KW-1185">Reference proteome</keyword>
<accession>A0AAE0YQY6</accession>
<dbReference type="PROSITE" id="PS51257">
    <property type="entry name" value="PROKAR_LIPOPROTEIN"/>
    <property type="match status" value="1"/>
</dbReference>